<evidence type="ECO:0000313" key="5">
    <source>
        <dbReference type="EMBL" id="PWF43104.1"/>
    </source>
</evidence>
<dbReference type="Pfam" id="PF25975">
    <property type="entry name" value="CzcB_C"/>
    <property type="match status" value="1"/>
</dbReference>
<evidence type="ECO:0000313" key="6">
    <source>
        <dbReference type="Proteomes" id="UP000241421"/>
    </source>
</evidence>
<evidence type="ECO:0000259" key="4">
    <source>
        <dbReference type="Pfam" id="PF25975"/>
    </source>
</evidence>
<dbReference type="EMBL" id="PXWF02000286">
    <property type="protein sequence ID" value="PWF43104.1"/>
    <property type="molecule type" value="Genomic_DNA"/>
</dbReference>
<feature type="domain" description="CusB-like beta-barrel" evidence="3">
    <location>
        <begin position="367"/>
        <end position="445"/>
    </location>
</feature>
<comment type="caution">
    <text evidence="5">The sequence shown here is derived from an EMBL/GenBank/DDBJ whole genome shotgun (WGS) entry which is preliminary data.</text>
</comment>
<evidence type="ECO:0000256" key="2">
    <source>
        <dbReference type="ARBA" id="ARBA00022448"/>
    </source>
</evidence>
<dbReference type="InterPro" id="IPR058649">
    <property type="entry name" value="CzcB_C"/>
</dbReference>
<dbReference type="GO" id="GO:0015679">
    <property type="term" value="P:plasma membrane copper ion transport"/>
    <property type="evidence" value="ECO:0007669"/>
    <property type="project" value="TreeGrafter"/>
</dbReference>
<dbReference type="InterPro" id="IPR006143">
    <property type="entry name" value="RND_pump_MFP"/>
</dbReference>
<dbReference type="Pfam" id="PF25954">
    <property type="entry name" value="Beta-barrel_RND_2"/>
    <property type="match status" value="1"/>
</dbReference>
<evidence type="ECO:0000259" key="3">
    <source>
        <dbReference type="Pfam" id="PF25954"/>
    </source>
</evidence>
<dbReference type="Gene3D" id="2.40.30.170">
    <property type="match status" value="1"/>
</dbReference>
<gene>
    <name evidence="5" type="ORF">C7C56_021685</name>
</gene>
<dbReference type="GO" id="GO:0016020">
    <property type="term" value="C:membrane"/>
    <property type="evidence" value="ECO:0007669"/>
    <property type="project" value="InterPro"/>
</dbReference>
<dbReference type="PANTHER" id="PTHR30097">
    <property type="entry name" value="CATION EFFLUX SYSTEM PROTEIN CUSB"/>
    <property type="match status" value="1"/>
</dbReference>
<comment type="similarity">
    <text evidence="1">Belongs to the membrane fusion protein (MFP) (TC 8.A.1) family.</text>
</comment>
<dbReference type="GO" id="GO:0030288">
    <property type="term" value="C:outer membrane-bounded periplasmic space"/>
    <property type="evidence" value="ECO:0007669"/>
    <property type="project" value="TreeGrafter"/>
</dbReference>
<dbReference type="NCBIfam" id="TIGR01730">
    <property type="entry name" value="RND_mfp"/>
    <property type="match status" value="1"/>
</dbReference>
<dbReference type="Gene3D" id="1.10.287.470">
    <property type="entry name" value="Helix hairpin bin"/>
    <property type="match status" value="1"/>
</dbReference>
<protein>
    <submittedName>
        <fullName evidence="5">Efflux RND transporter periplasmic adaptor subunit</fullName>
    </submittedName>
</protein>
<dbReference type="InterPro" id="IPR058792">
    <property type="entry name" value="Beta-barrel_RND_2"/>
</dbReference>
<name>A0A2U2HFK3_9BURK</name>
<dbReference type="PANTHER" id="PTHR30097:SF15">
    <property type="entry name" value="CATION EFFLUX SYSTEM PROTEIN CUSB"/>
    <property type="match status" value="1"/>
</dbReference>
<dbReference type="SUPFAM" id="SSF111369">
    <property type="entry name" value="HlyD-like secretion proteins"/>
    <property type="match status" value="1"/>
</dbReference>
<dbReference type="GO" id="GO:0022857">
    <property type="term" value="F:transmembrane transporter activity"/>
    <property type="evidence" value="ECO:0007669"/>
    <property type="project" value="InterPro"/>
</dbReference>
<reference evidence="5 6" key="1">
    <citation type="submission" date="2018-04" db="EMBL/GenBank/DDBJ databases">
        <title>Massilia violaceinigra sp. nov., a novel purple-pigmented bacterium isolated from Tianshan glacier, Xinjiang, China.</title>
        <authorList>
            <person name="Wang H."/>
        </authorList>
    </citation>
    <scope>NUCLEOTIDE SEQUENCE [LARGE SCALE GENOMIC DNA]</scope>
    <source>
        <strain evidence="5 6">B448-2</strain>
    </source>
</reference>
<keyword evidence="2" id="KW-0813">Transport</keyword>
<dbReference type="PROSITE" id="PS51257">
    <property type="entry name" value="PROKAR_LIPOPROTEIN"/>
    <property type="match status" value="1"/>
</dbReference>
<dbReference type="GO" id="GO:0046914">
    <property type="term" value="F:transition metal ion binding"/>
    <property type="evidence" value="ECO:0007669"/>
    <property type="project" value="TreeGrafter"/>
</dbReference>
<sequence length="530" mass="56281">MNKLTQGRKSASALASLLIVAGALLIGGCDRHGEAGHAEATAKEEGAQLEPVTFTHFSDRTELFVEFPPLTVGHESPFAAHLSTLSDFRPVMAGKVTVTLSGGKQPTETFTVDRVANPGIFRPVAKPKYPGPRKLVFRLDTAQGSSVHDLGEVTVFADQAGALRAQAAEKPEPPGAIAYLKEQQWKTEYALSEVGKRSLRESVAATGTLRAPANQDAQLTAVSAGQVVAAGQFPQIGMVVKKGQLLAYLVPRLGGDTDIATLDLAMQKARLGVQQAARERERLEALHKQEAVPERRVIAARNEESLARAELTGAQRRAGQYRNDGGSGGGIAIRAPISGTVAEVGVAPGGFINEGQPIVHIVNADRLWLEVRVAESDIGRLGEPTGAAFRVDGFDTSFEIDERHGGRIVGFGGVIDPVSRTAPLVFEFPNPQRRLRIGMAARTSVFAGKRIESLAIPAAAVVDDNGVPVVYVLRHGEAFERRQVRLGVRDGDWVAVKSGVAAGERVVSKGAYQVRLAATTPAAMGEGHAH</sequence>
<proteinExistence type="inferred from homology"/>
<dbReference type="InterPro" id="IPR051909">
    <property type="entry name" value="MFP_Cation_Efflux"/>
</dbReference>
<accession>A0A2U2HFK3</accession>
<dbReference type="Gene3D" id="2.40.50.100">
    <property type="match status" value="1"/>
</dbReference>
<dbReference type="Proteomes" id="UP000241421">
    <property type="component" value="Unassembled WGS sequence"/>
</dbReference>
<dbReference type="GO" id="GO:0060003">
    <property type="term" value="P:copper ion export"/>
    <property type="evidence" value="ECO:0007669"/>
    <property type="project" value="TreeGrafter"/>
</dbReference>
<evidence type="ECO:0000256" key="1">
    <source>
        <dbReference type="ARBA" id="ARBA00009477"/>
    </source>
</evidence>
<dbReference type="AlphaFoldDB" id="A0A2U2HFK3"/>
<dbReference type="Gene3D" id="2.40.420.20">
    <property type="match status" value="1"/>
</dbReference>
<feature type="domain" description="CzcB-like C-terminal circularly permuted SH3-like" evidence="4">
    <location>
        <begin position="454"/>
        <end position="514"/>
    </location>
</feature>
<keyword evidence="6" id="KW-1185">Reference proteome</keyword>
<organism evidence="5 6">
    <name type="scientific">Massilia glaciei</name>
    <dbReference type="NCBI Taxonomy" id="1524097"/>
    <lineage>
        <taxon>Bacteria</taxon>
        <taxon>Pseudomonadati</taxon>
        <taxon>Pseudomonadota</taxon>
        <taxon>Betaproteobacteria</taxon>
        <taxon>Burkholderiales</taxon>
        <taxon>Oxalobacteraceae</taxon>
        <taxon>Telluria group</taxon>
        <taxon>Massilia</taxon>
    </lineage>
</organism>